<proteinExistence type="predicted"/>
<protein>
    <submittedName>
        <fullName evidence="2">Class I SAM-dependent methyltransferase</fullName>
    </submittedName>
</protein>
<accession>A0ABX7I4F7</accession>
<dbReference type="Pfam" id="PF08241">
    <property type="entry name" value="Methyltransf_11"/>
    <property type="match status" value="1"/>
</dbReference>
<dbReference type="SUPFAM" id="SSF53335">
    <property type="entry name" value="S-adenosyl-L-methionine-dependent methyltransferases"/>
    <property type="match status" value="1"/>
</dbReference>
<keyword evidence="3" id="KW-1185">Reference proteome</keyword>
<name>A0ABX7I4F7_9BACT</name>
<gene>
    <name evidence="2" type="ORF">HWI92_05420</name>
</gene>
<dbReference type="CDD" id="cd02440">
    <property type="entry name" value="AdoMet_MTases"/>
    <property type="match status" value="1"/>
</dbReference>
<dbReference type="InterPro" id="IPR013216">
    <property type="entry name" value="Methyltransf_11"/>
</dbReference>
<feature type="domain" description="Methyltransferase type 11" evidence="1">
    <location>
        <begin position="157"/>
        <end position="203"/>
    </location>
</feature>
<dbReference type="RefSeq" id="WP_204661393.1">
    <property type="nucleotide sequence ID" value="NZ_CP056775.1"/>
</dbReference>
<dbReference type="GO" id="GO:0032259">
    <property type="term" value="P:methylation"/>
    <property type="evidence" value="ECO:0007669"/>
    <property type="project" value="UniProtKB-KW"/>
</dbReference>
<keyword evidence="2" id="KW-0808">Transferase</keyword>
<keyword evidence="2" id="KW-0489">Methyltransferase</keyword>
<evidence type="ECO:0000313" key="3">
    <source>
        <dbReference type="Proteomes" id="UP000612680"/>
    </source>
</evidence>
<sequence>MPNFTPVLDDHIAKGHIVCPLCFSRLENSSALLCTNIACEHHVQPLPVIQQKIPILVDFRHTILDKQKLLATAGESLIPRSHEKYSTIKRIFWGSGRSTKRNLTQFSESLPRRNAAKSLILVIGGGAVGTGAAGLYQIPQTEVLSFDIYASPHTDFIADGHSLPIADNSVDGIWIQAVLEHVMYPHKVASEILRVLRPGGIVYAETPFMQFVHEGPYDFTRFTESGHRLLFKDFKRIDSGFSTGIGTVLLWNVRYLAWGVTRNKKLAIAISLLFSWLRVFDRLVPASFNADTASGVYFLGQKDPAYRFSDQDIIAHYQGYQQKRS</sequence>
<dbReference type="EMBL" id="CP056775">
    <property type="protein sequence ID" value="QRR00387.1"/>
    <property type="molecule type" value="Genomic_DNA"/>
</dbReference>
<evidence type="ECO:0000313" key="2">
    <source>
        <dbReference type="EMBL" id="QRR00387.1"/>
    </source>
</evidence>
<dbReference type="GO" id="GO:0008168">
    <property type="term" value="F:methyltransferase activity"/>
    <property type="evidence" value="ECO:0007669"/>
    <property type="project" value="UniProtKB-KW"/>
</dbReference>
<organism evidence="2 3">
    <name type="scientific">Dyadobacter sandarakinus</name>
    <dbReference type="NCBI Taxonomy" id="2747268"/>
    <lineage>
        <taxon>Bacteria</taxon>
        <taxon>Pseudomonadati</taxon>
        <taxon>Bacteroidota</taxon>
        <taxon>Cytophagia</taxon>
        <taxon>Cytophagales</taxon>
        <taxon>Spirosomataceae</taxon>
        <taxon>Dyadobacter</taxon>
    </lineage>
</organism>
<dbReference type="Proteomes" id="UP000612680">
    <property type="component" value="Chromosome"/>
</dbReference>
<dbReference type="Gene3D" id="3.40.50.150">
    <property type="entry name" value="Vaccinia Virus protein VP39"/>
    <property type="match status" value="1"/>
</dbReference>
<reference evidence="2 3" key="1">
    <citation type="submission" date="2020-06" db="EMBL/GenBank/DDBJ databases">
        <title>Dyadobacter sandarakinus sp. nov., isolated from the soil of the Arctic Yellow River Station.</title>
        <authorList>
            <person name="Zhang Y."/>
            <person name="Peng F."/>
        </authorList>
    </citation>
    <scope>NUCLEOTIDE SEQUENCE [LARGE SCALE GENOMIC DNA]</scope>
    <source>
        <strain evidence="2 3">Q3-56</strain>
    </source>
</reference>
<dbReference type="InterPro" id="IPR029063">
    <property type="entry name" value="SAM-dependent_MTases_sf"/>
</dbReference>
<evidence type="ECO:0000259" key="1">
    <source>
        <dbReference type="Pfam" id="PF08241"/>
    </source>
</evidence>